<evidence type="ECO:0000313" key="2">
    <source>
        <dbReference type="EMBL" id="AZQ76014.1"/>
    </source>
</evidence>
<feature type="domain" description="Peptidoglycan binding-like" evidence="1">
    <location>
        <begin position="51"/>
        <end position="99"/>
    </location>
</feature>
<accession>A0A3Q9G5Z9</accession>
<dbReference type="Gene3D" id="1.10.101.10">
    <property type="entry name" value="PGBD-like superfamily/PGBD"/>
    <property type="match status" value="1"/>
</dbReference>
<evidence type="ECO:0000259" key="1">
    <source>
        <dbReference type="Pfam" id="PF01471"/>
    </source>
</evidence>
<protein>
    <submittedName>
        <fullName evidence="2">Peptidoglycan-binding protein</fullName>
    </submittedName>
</protein>
<dbReference type="EMBL" id="CP034593">
    <property type="protein sequence ID" value="AZQ76014.1"/>
    <property type="molecule type" value="Genomic_DNA"/>
</dbReference>
<proteinExistence type="predicted"/>
<dbReference type="InterPro" id="IPR002477">
    <property type="entry name" value="Peptidoglycan-bd-like"/>
</dbReference>
<dbReference type="AlphaFoldDB" id="A0A3Q9G5Z9"/>
<dbReference type="RefSeq" id="WP_126702824.1">
    <property type="nucleotide sequence ID" value="NZ_CP034593.1"/>
</dbReference>
<dbReference type="SUPFAM" id="SSF47090">
    <property type="entry name" value="PGBD-like"/>
    <property type="match status" value="1"/>
</dbReference>
<dbReference type="Proteomes" id="UP000280344">
    <property type="component" value="Chromosome"/>
</dbReference>
<gene>
    <name evidence="2" type="ORF">EJ997_00410</name>
</gene>
<dbReference type="InterPro" id="IPR036366">
    <property type="entry name" value="PGBDSf"/>
</dbReference>
<dbReference type="OrthoDB" id="3268648at2"/>
<keyword evidence="3" id="KW-1185">Reference proteome</keyword>
<dbReference type="Pfam" id="PF01471">
    <property type="entry name" value="PG_binding_1"/>
    <property type="match status" value="1"/>
</dbReference>
<dbReference type="KEGG" id="flh:EJ997_00410"/>
<evidence type="ECO:0000313" key="3">
    <source>
        <dbReference type="Proteomes" id="UP000280344"/>
    </source>
</evidence>
<organism evidence="2 3">
    <name type="scientific">Flaviflexus ciconiae</name>
    <dbReference type="NCBI Taxonomy" id="2496867"/>
    <lineage>
        <taxon>Bacteria</taxon>
        <taxon>Bacillati</taxon>
        <taxon>Actinomycetota</taxon>
        <taxon>Actinomycetes</taxon>
        <taxon>Actinomycetales</taxon>
        <taxon>Actinomycetaceae</taxon>
        <taxon>Flaviflexus</taxon>
    </lineage>
</organism>
<reference evidence="2 3" key="1">
    <citation type="submission" date="2018-12" db="EMBL/GenBank/DDBJ databases">
        <title>Complete genome sequence of Flaviflexus sp. H23T48.</title>
        <authorList>
            <person name="Bae J.-W."/>
            <person name="Lee J.-Y."/>
        </authorList>
    </citation>
    <scope>NUCLEOTIDE SEQUENCE [LARGE SCALE GENOMIC DNA]</scope>
    <source>
        <strain evidence="2 3">H23T48</strain>
    </source>
</reference>
<sequence>MAANVLPGVVREAHEGMRNQGEILYVVNDVPVRAVQADLPFWRDISYGTHGDDVAALQQALIDLGYLNTAVDGNFGNATLTAVKHWQKDLSQNQTGTIGHGELVAFKSLPVSVELSESIAPGTVLSGGEEAVMAPTGERTFVVVVASYQSELIPSGATVDVRYEEYEWQGIIVERVENIEGNFDLILQGVDGGEVCGSDCDVLPVDSYLPLASKVNIVPEVAGVGVPAMAVQTRPSGETYVVTEDGEIDVVVAGSGQGIVIVDGITSGTRVELPVGASNQADQQS</sequence>
<name>A0A3Q9G5Z9_9ACTO</name>
<dbReference type="InterPro" id="IPR036365">
    <property type="entry name" value="PGBD-like_sf"/>
</dbReference>